<dbReference type="InterPro" id="IPR029057">
    <property type="entry name" value="PRTase-like"/>
</dbReference>
<keyword evidence="2" id="KW-1185">Reference proteome</keyword>
<sequence length="59" mass="5306">ARGAGRVLGGRDVVLVDDVLTTGASVAASAAAVQAAGGCVVACLTVASTPGPGAGGARG</sequence>
<dbReference type="EMBL" id="JAAXOY010000610">
    <property type="protein sequence ID" value="NKY41196.1"/>
    <property type="molecule type" value="Genomic_DNA"/>
</dbReference>
<evidence type="ECO:0000313" key="1">
    <source>
        <dbReference type="EMBL" id="NKY41196.1"/>
    </source>
</evidence>
<dbReference type="Gene3D" id="3.40.50.2020">
    <property type="match status" value="1"/>
</dbReference>
<comment type="caution">
    <text evidence="1">The sequence shown here is derived from an EMBL/GenBank/DDBJ whole genome shotgun (WGS) entry which is preliminary data.</text>
</comment>
<protein>
    <submittedName>
        <fullName evidence="1">ComF family protein</fullName>
    </submittedName>
</protein>
<evidence type="ECO:0000313" key="2">
    <source>
        <dbReference type="Proteomes" id="UP000777774"/>
    </source>
</evidence>
<dbReference type="Proteomes" id="UP000777774">
    <property type="component" value="Unassembled WGS sequence"/>
</dbReference>
<feature type="non-terminal residue" evidence="1">
    <location>
        <position position="1"/>
    </location>
</feature>
<reference evidence="1 2" key="1">
    <citation type="submission" date="2020-04" db="EMBL/GenBank/DDBJ databases">
        <title>MicrobeNet Type strains.</title>
        <authorList>
            <person name="Nicholson A.C."/>
        </authorList>
    </citation>
    <scope>NUCLEOTIDE SEQUENCE [LARGE SCALE GENOMIC DNA]</scope>
    <source>
        <strain evidence="1 2">ATCC BAA-787</strain>
    </source>
</reference>
<dbReference type="SUPFAM" id="SSF53271">
    <property type="entry name" value="PRTase-like"/>
    <property type="match status" value="1"/>
</dbReference>
<accession>A0ABX1K6J0</accession>
<organism evidence="1 2">
    <name type="scientific">Cellulomonas septica</name>
    <dbReference type="NCBI Taxonomy" id="285080"/>
    <lineage>
        <taxon>Bacteria</taxon>
        <taxon>Bacillati</taxon>
        <taxon>Actinomycetota</taxon>
        <taxon>Actinomycetes</taxon>
        <taxon>Micrococcales</taxon>
        <taxon>Cellulomonadaceae</taxon>
        <taxon>Cellulomonas</taxon>
    </lineage>
</organism>
<gene>
    <name evidence="1" type="ORF">HGA02_17225</name>
</gene>
<proteinExistence type="predicted"/>
<name>A0ABX1K6J0_9CELL</name>